<feature type="transmembrane region" description="Helical" evidence="3">
    <location>
        <begin position="1675"/>
        <end position="1695"/>
    </location>
</feature>
<feature type="coiled-coil region" evidence="1">
    <location>
        <begin position="868"/>
        <end position="921"/>
    </location>
</feature>
<gene>
    <name evidence="4" type="ORF">BN85414000</name>
</gene>
<feature type="region of interest" description="Disordered" evidence="2">
    <location>
        <begin position="79"/>
        <end position="99"/>
    </location>
</feature>
<evidence type="ECO:0000256" key="3">
    <source>
        <dbReference type="SAM" id="Phobius"/>
    </source>
</evidence>
<keyword evidence="5" id="KW-1185">Reference proteome</keyword>
<reference evidence="4 5" key="1">
    <citation type="journal article" date="2013" name="J. Mol. Microbiol. Biotechnol.">
        <title>Analysis of the Complete Genomes of Acholeplasma brassicae , A. palmae and A. laidlawii and Their Comparison to the Obligate Parasites from ' Candidatus Phytoplasma'.</title>
        <authorList>
            <person name="Kube M."/>
            <person name="Siewert C."/>
            <person name="Migdoll A.M."/>
            <person name="Duduk B."/>
            <person name="Holz S."/>
            <person name="Rabus R."/>
            <person name="Seemuller E."/>
            <person name="Mitrovic J."/>
            <person name="Muller I."/>
            <person name="Buttner C."/>
            <person name="Reinhardt R."/>
        </authorList>
    </citation>
    <scope>NUCLEOTIDE SEQUENCE [LARGE SCALE GENOMIC DNA]</scope>
    <source>
        <strain evidence="4 5">J233</strain>
    </source>
</reference>
<evidence type="ECO:0000313" key="5">
    <source>
        <dbReference type="Proteomes" id="UP000032740"/>
    </source>
</evidence>
<sequence length="1702" mass="192607">MFLLVTVLGLLFTFITSISYSNNYNKEAGLIKNSNMLYNTTVKEIPNWNFQVTNTENKGTKDQKERVIRAQLNRSAAHIDADRNPFQTRGETGDGNLHTQNRMYKENTGDGAKVYAGANNKYSSVNSYVTIWQEIPVEKHEDYTIELYAQASYNTLGTANKVDIGAYASIGTTVNPHFSTDITIAEHERYSPVDKNVFKLTLDFNSGVRTKMAIAVRVYASTDEQRTFMNIKNLNAYLKADYDVQNELETLFTDYNMQAIKYRSLADFNTIYNSLEARLNNTAQPLSQSMRTLYTNKLALAKSQRDAITALDKRLDDLYVDQTETDIKTTVTEAMMTQLKSDIDSVASQEYKNELLLRYQKAREIKDSKLLKAKNDAIAILDAKALELSNKVDSITGLDASQKENYKSQIQAAWQRAKDQVNASLDSSEVETKKNEGLASLDSEYLVIVKDNMNKIIEKKATSLKDKIAGLKKLTDKEIEEYQAQIRITKEQAQNNIASLTNIEQIQTVGSEGLTKLENAFLIAAQINAKRELDSYIQGRIEYINQLPAVDKPRRDELIAELEKIRDDGKSAISLSNSEQEVFDLEVAAKEEMHAIEVTGSKENAINYLKELSKNSSTEPITNQMQAILDGHIASINSKDTYIDVEKQMHQATQEIELQIKKEETLKELDAYEKKMRDAIASLKNISEAEKDQKLSQYDAQVLAEKENIQQKTTQTDVEEALKTAEKALLDQAISANKIDAKLQVEKEVDLIEALINGLEGISDKTQYLDKLVEDKKDLIQAIESKNNLNNIDSTKNSGLDNIKAELLKAQKESATNLLNDKKTEILGKIETELNNQEQYNTYEELINKTINDAIDKINNASKVELINEIISGEIGKLNEELQNAKENGQEALAAQKERYIESLKNRKDSSAQTVTNLENLDKTTEIDPVIDSITNTFTTTESLINGADTLDKIREYYDSAVNDIQSQVTSARLLNEKKTVINQINEKYTNIKNQLENTKGLTTDQKETYQSRLDELKTTGETEVNKNDATMASVFAQKNTTLNSLDDLYKEFFYQGKINEITSLSQKGLDLLDKVKDHLPETTINPKRQEITDLMIDIENKIKSKSLEEADIETERLMKELNKIITDVTQQENDFMNDTKNTLKTALNEKIEKAIKEIQAYEFLTPGEKSQYIINHINKIGGEGNMRIDYARTKEEADAQSDEADKLLKAALLDAKRENAYGEIASYVRSILKDGHIGDDIAGMIAESFTEIKNLDKYEEIDGITSNTKNQAYEKINADIIAVREEVKAELENYARKPITPEAQVIIDEIVASVNEQNYNQEDIIHQIKESGKIGLDKQNQKELQAVKDKVRSELEKHAGSPMSDEKKALIDSKVEEITLDNYDQEDVTNGLIESGKTEINEQADKESKELQATKDAVRTELENYARKPITSEAQAIIDDLVDSINEQNYNKEDIINQMKESGKIGLDEQNQKELQAVKDKVRIELEKHAGSPMSDEKRAIIDSKIEEITLDNYDQEEVTNELIESGKVEISEQAESELKELKEAIRTELEKYAKKPISEELKKTIEDKVNSITLDNYQDEAFKDGLIQETKDQVDAYQNALVDAAKDKLRKELEALANKPITDKMQSIIDEYVDRINWDNYEDETLKESILEEGKQKVEEQNEVEASNAGNSIWVVVTLLGIIIIEVIAIVVIKRQKTKL</sequence>
<proteinExistence type="predicted"/>
<dbReference type="Proteomes" id="UP000032740">
    <property type="component" value="Chromosome"/>
</dbReference>
<dbReference type="STRING" id="1318466.BN85414000"/>
<keyword evidence="1" id="KW-0175">Coiled coil</keyword>
<feature type="coiled-coil region" evidence="1">
    <location>
        <begin position="1108"/>
        <end position="1165"/>
    </location>
</feature>
<evidence type="ECO:0000313" key="4">
    <source>
        <dbReference type="EMBL" id="CCV64977.1"/>
    </source>
</evidence>
<dbReference type="KEGG" id="apal:BN85414000"/>
<evidence type="ECO:0000256" key="2">
    <source>
        <dbReference type="SAM" id="MobiDB-lite"/>
    </source>
</evidence>
<protein>
    <submittedName>
        <fullName evidence="4">Uncharacterized protein</fullName>
    </submittedName>
</protein>
<organism evidence="4 5">
    <name type="scientific">Alteracholeplasma palmae (strain ATCC 49389 / J233)</name>
    <name type="common">Acholeplasma palmae</name>
    <dbReference type="NCBI Taxonomy" id="1318466"/>
    <lineage>
        <taxon>Bacteria</taxon>
        <taxon>Bacillati</taxon>
        <taxon>Mycoplasmatota</taxon>
        <taxon>Mollicutes</taxon>
        <taxon>Acholeplasmatales</taxon>
        <taxon>Acholeplasmataceae</taxon>
        <taxon>Acholeplasma</taxon>
    </lineage>
</organism>
<feature type="coiled-coil region" evidence="1">
    <location>
        <begin position="975"/>
        <end position="1002"/>
    </location>
</feature>
<dbReference type="HOGENOM" id="CLU_240199_0_0_14"/>
<feature type="coiled-coil region" evidence="1">
    <location>
        <begin position="769"/>
        <end position="825"/>
    </location>
</feature>
<feature type="coiled-coil region" evidence="1">
    <location>
        <begin position="1398"/>
        <end position="1429"/>
    </location>
</feature>
<name>U4KLY1_ALTPJ</name>
<feature type="coiled-coil region" evidence="1">
    <location>
        <begin position="1589"/>
        <end position="1621"/>
    </location>
</feature>
<feature type="coiled-coil region" evidence="1">
    <location>
        <begin position="655"/>
        <end position="689"/>
    </location>
</feature>
<keyword evidence="3" id="KW-0472">Membrane</keyword>
<keyword evidence="3" id="KW-0812">Transmembrane</keyword>
<keyword evidence="3" id="KW-1133">Transmembrane helix</keyword>
<accession>U4KLY1</accession>
<dbReference type="EMBL" id="FO681347">
    <property type="protein sequence ID" value="CCV64977.1"/>
    <property type="molecule type" value="Genomic_DNA"/>
</dbReference>
<evidence type="ECO:0000256" key="1">
    <source>
        <dbReference type="SAM" id="Coils"/>
    </source>
</evidence>